<sequence>MKRPKRARKRPRSRSLRGKGTALSAYDTWAVFGLKFGDFEEGGPTRPFILPVRFDLELPDSKVKEGAATCPDGWGLVCTAPIAKGEVVIQVPESAAFSARKPLAEGRPSAAQLLSDAGLPERIPFGYHPIKLERDREDYHGPCARMTRYDALQNLLVDSRTAEDLESRDDCLQPPSSEGPGTKSGGYTNGLRAGLELALATRRTLGEDGTELEAPVAAKQQRLRIQVVLGSWELGMLGGWHADDSEHRIAENVEVKDLETTSLASYVATCAVVLSRVQPWFGGAMVPFVDQANHGKPHLEFRCHKGTVRGRAVRRIVSGEILQSYGELSTADSLYRYGFADLAKTSAEITLSAKEVVTISVELVQESAKQHGCAGKLPRAPLLEMLGVLDPSPWDGVEDLLGVELSLSRRPAASGGVKGLRALLVAASCHAMADEDWSTLPTGPAAEGSLAERMVAGSRKLPPPGVAWVSRAALAICIGALELRQKAYRTSSLAHEELQYDAEIEQKADFDPVHLGLRQLRIIEQRILKTALDFLKTILDSHA</sequence>
<evidence type="ECO:0000313" key="3">
    <source>
        <dbReference type="Proteomes" id="UP000186817"/>
    </source>
</evidence>
<organism evidence="2 3">
    <name type="scientific">Symbiodinium microadriaticum</name>
    <name type="common">Dinoflagellate</name>
    <name type="synonym">Zooxanthella microadriatica</name>
    <dbReference type="NCBI Taxonomy" id="2951"/>
    <lineage>
        <taxon>Eukaryota</taxon>
        <taxon>Sar</taxon>
        <taxon>Alveolata</taxon>
        <taxon>Dinophyceae</taxon>
        <taxon>Suessiales</taxon>
        <taxon>Symbiodiniaceae</taxon>
        <taxon>Symbiodinium</taxon>
    </lineage>
</organism>
<accession>A0A1Q9E8A0</accession>
<evidence type="ECO:0000313" key="2">
    <source>
        <dbReference type="EMBL" id="OLQ03632.1"/>
    </source>
</evidence>
<dbReference type="Proteomes" id="UP000186817">
    <property type="component" value="Unassembled WGS sequence"/>
</dbReference>
<name>A0A1Q9E8A0_SYMMI</name>
<feature type="region of interest" description="Disordered" evidence="1">
    <location>
        <begin position="165"/>
        <end position="189"/>
    </location>
</feature>
<evidence type="ECO:0000256" key="1">
    <source>
        <dbReference type="SAM" id="MobiDB-lite"/>
    </source>
</evidence>
<dbReference type="CDD" id="cd10527">
    <property type="entry name" value="SET_LSMT"/>
    <property type="match status" value="1"/>
</dbReference>
<keyword evidence="3" id="KW-1185">Reference proteome</keyword>
<dbReference type="OrthoDB" id="428435at2759"/>
<dbReference type="GO" id="GO:0016279">
    <property type="term" value="F:protein-lysine N-methyltransferase activity"/>
    <property type="evidence" value="ECO:0007669"/>
    <property type="project" value="TreeGrafter"/>
</dbReference>
<dbReference type="InterPro" id="IPR046341">
    <property type="entry name" value="SET_dom_sf"/>
</dbReference>
<comment type="caution">
    <text evidence="2">The sequence shown here is derived from an EMBL/GenBank/DDBJ whole genome shotgun (WGS) entry which is preliminary data.</text>
</comment>
<dbReference type="EMBL" id="LSRX01000231">
    <property type="protein sequence ID" value="OLQ03632.1"/>
    <property type="molecule type" value="Genomic_DNA"/>
</dbReference>
<dbReference type="PANTHER" id="PTHR13271">
    <property type="entry name" value="UNCHARACTERIZED PUTATIVE METHYLTRANSFERASE"/>
    <property type="match status" value="1"/>
</dbReference>
<reference evidence="2 3" key="1">
    <citation type="submission" date="2016-02" db="EMBL/GenBank/DDBJ databases">
        <title>Genome analysis of coral dinoflagellate symbionts highlights evolutionary adaptations to a symbiotic lifestyle.</title>
        <authorList>
            <person name="Aranda M."/>
            <person name="Li Y."/>
            <person name="Liew Y.J."/>
            <person name="Baumgarten S."/>
            <person name="Simakov O."/>
            <person name="Wilson M."/>
            <person name="Piel J."/>
            <person name="Ashoor H."/>
            <person name="Bougouffa S."/>
            <person name="Bajic V.B."/>
            <person name="Ryu T."/>
            <person name="Ravasi T."/>
            <person name="Bayer T."/>
            <person name="Micklem G."/>
            <person name="Kim H."/>
            <person name="Bhak J."/>
            <person name="Lajeunesse T.C."/>
            <person name="Voolstra C.R."/>
        </authorList>
    </citation>
    <scope>NUCLEOTIDE SEQUENCE [LARGE SCALE GENOMIC DNA]</scope>
    <source>
        <strain evidence="2 3">CCMP2467</strain>
    </source>
</reference>
<protein>
    <submittedName>
        <fullName evidence="2">Uncharacterized protein</fullName>
    </submittedName>
</protein>
<dbReference type="SUPFAM" id="SSF82199">
    <property type="entry name" value="SET domain"/>
    <property type="match status" value="1"/>
</dbReference>
<dbReference type="Gene3D" id="3.90.1410.10">
    <property type="entry name" value="set domain protein methyltransferase, domain 1"/>
    <property type="match status" value="1"/>
</dbReference>
<dbReference type="AlphaFoldDB" id="A0A1Q9E8A0"/>
<gene>
    <name evidence="2" type="ORF">AK812_SmicGene13396</name>
</gene>
<dbReference type="InterPro" id="IPR050600">
    <property type="entry name" value="SETD3_SETD6_MTase"/>
</dbReference>
<proteinExistence type="predicted"/>